<dbReference type="EC" id="2.8.1.12" evidence="6"/>
<reference evidence="7 8" key="1">
    <citation type="submission" date="2020-03" db="EMBL/GenBank/DDBJ databases">
        <title>Draft Genome Sequence of Cudoniella acicularis.</title>
        <authorList>
            <person name="Buettner E."/>
            <person name="Kellner H."/>
        </authorList>
    </citation>
    <scope>NUCLEOTIDE SEQUENCE [LARGE SCALE GENOMIC DNA]</scope>
    <source>
        <strain evidence="7 8">DSM 108380</strain>
    </source>
</reference>
<dbReference type="GO" id="GO:0016616">
    <property type="term" value="F:oxidoreductase activity, acting on the CH-OH group of donors, NAD or NADP as acceptor"/>
    <property type="evidence" value="ECO:0007669"/>
    <property type="project" value="UniProtKB-ARBA"/>
</dbReference>
<dbReference type="PANTHER" id="PTHR43008">
    <property type="entry name" value="BENZIL REDUCTASE"/>
    <property type="match status" value="1"/>
</dbReference>
<dbReference type="Gene3D" id="3.90.1170.40">
    <property type="entry name" value="Molybdopterin biosynthesis MoaE subunit"/>
    <property type="match status" value="1"/>
</dbReference>
<gene>
    <name evidence="6" type="primary">cnxH</name>
    <name evidence="7" type="ORF">G7Y89_g5619</name>
</gene>
<comment type="subcellular location">
    <subcellularLocation>
        <location evidence="6">Cytoplasm</location>
    </subcellularLocation>
</comment>
<comment type="function">
    <text evidence="6">Catalytic subunit of the molybdopterin synthase complex, a complex that catalyzes the conversion of precursor Z into molybdopterin. Acts by mediating the incorporation of 2 sulfur atoms from thiocarboxylated MOCS2A into precursor Z to generate a dithiolene group.</text>
</comment>
<comment type="catalytic activity">
    <reaction evidence="6">
        <text>2 [molybdopterin-synthase sulfur-carrier protein]-C-terminal-Gly-aminoethanethioate + cyclic pyranopterin phosphate + H2O = molybdopterin + 2 [molybdopterin-synthase sulfur-carrier protein]-C-terminal Gly-Gly + 2 H(+)</text>
        <dbReference type="Rhea" id="RHEA:26333"/>
        <dbReference type="Rhea" id="RHEA-COMP:12202"/>
        <dbReference type="Rhea" id="RHEA-COMP:19907"/>
        <dbReference type="ChEBI" id="CHEBI:15377"/>
        <dbReference type="ChEBI" id="CHEBI:15378"/>
        <dbReference type="ChEBI" id="CHEBI:58698"/>
        <dbReference type="ChEBI" id="CHEBI:59648"/>
        <dbReference type="ChEBI" id="CHEBI:90778"/>
        <dbReference type="ChEBI" id="CHEBI:232372"/>
        <dbReference type="EC" id="2.8.1.12"/>
    </reaction>
</comment>
<dbReference type="InterPro" id="IPR036291">
    <property type="entry name" value="NAD(P)-bd_dom_sf"/>
</dbReference>
<dbReference type="EMBL" id="JAAMPI010000342">
    <property type="protein sequence ID" value="KAF4632508.1"/>
    <property type="molecule type" value="Genomic_DNA"/>
</dbReference>
<keyword evidence="4" id="KW-0560">Oxidoreductase</keyword>
<dbReference type="PRINTS" id="PR00081">
    <property type="entry name" value="GDHRDH"/>
</dbReference>
<dbReference type="OrthoDB" id="1888931at2759"/>
<dbReference type="SUPFAM" id="SSF51735">
    <property type="entry name" value="NAD(P)-binding Rossmann-fold domains"/>
    <property type="match status" value="1"/>
</dbReference>
<comment type="similarity">
    <text evidence="1">Belongs to the short-chain dehydrogenases/reductases (SDR) family.</text>
</comment>
<protein>
    <recommendedName>
        <fullName evidence="6">Molybdopterin synthase catalytic subunit</fullName>
        <ecNumber evidence="6">2.8.1.12</ecNumber>
    </recommendedName>
    <alternativeName>
        <fullName evidence="6">Common component for nitrate reductase and xanthine dehydrogenase protein H</fullName>
    </alternativeName>
    <alternativeName>
        <fullName evidence="6">Molybdenum cofactor synthesis protein 2 large subunit</fullName>
    </alternativeName>
    <alternativeName>
        <fullName evidence="6">Molybdenum cofactor synthesis protein 2B</fullName>
        <shortName evidence="6">MOCS2B</shortName>
    </alternativeName>
</protein>
<dbReference type="Pfam" id="PF02391">
    <property type="entry name" value="MoaE"/>
    <property type="match status" value="1"/>
</dbReference>
<dbReference type="GO" id="GO:1990140">
    <property type="term" value="C:molybdopterin synthase complex"/>
    <property type="evidence" value="ECO:0007669"/>
    <property type="project" value="UniProtKB-UniRule"/>
</dbReference>
<dbReference type="InterPro" id="IPR028888">
    <property type="entry name" value="MOCS2B_euk"/>
</dbReference>
<feature type="binding site" evidence="6">
    <location>
        <begin position="131"/>
        <end position="133"/>
    </location>
    <ligand>
        <name>substrate</name>
    </ligand>
</feature>
<evidence type="ECO:0000256" key="6">
    <source>
        <dbReference type="HAMAP-Rule" id="MF_03052"/>
    </source>
</evidence>
<dbReference type="FunFam" id="3.90.1170.40:FF:000003">
    <property type="entry name" value="Molybdopterin converting factor subunit 2"/>
    <property type="match status" value="1"/>
</dbReference>
<dbReference type="GO" id="GO:0030366">
    <property type="term" value="F:molybdopterin synthase activity"/>
    <property type="evidence" value="ECO:0007669"/>
    <property type="project" value="UniProtKB-UniRule"/>
</dbReference>
<keyword evidence="8" id="KW-1185">Reference proteome</keyword>
<dbReference type="Gene3D" id="3.40.50.720">
    <property type="entry name" value="NAD(P)-binding Rossmann-like Domain"/>
    <property type="match status" value="1"/>
</dbReference>
<comment type="subunit">
    <text evidence="6">Heterotetramer; composed of 2 small (MOCS2A) and 2 large (MOCS2B) subunits.</text>
</comment>
<comment type="pathway">
    <text evidence="6">Cofactor biosynthesis; molybdopterin biosynthesis.</text>
</comment>
<dbReference type="PANTHER" id="PTHR43008:SF14">
    <property type="entry name" value="DEHYDROGENASE ARBD, PUTATIVE-RELATED"/>
    <property type="match status" value="1"/>
</dbReference>
<dbReference type="InterPro" id="IPR002347">
    <property type="entry name" value="SDR_fam"/>
</dbReference>
<evidence type="ECO:0000256" key="2">
    <source>
        <dbReference type="ARBA" id="ARBA00022490"/>
    </source>
</evidence>
<proteinExistence type="inferred from homology"/>
<keyword evidence="3 6" id="KW-0808">Transferase</keyword>
<feature type="binding site" evidence="6">
    <location>
        <begin position="108"/>
        <end position="109"/>
    </location>
    <ligand>
        <name>substrate</name>
    </ligand>
</feature>
<dbReference type="UniPathway" id="UPA00344"/>
<feature type="binding site" evidence="6">
    <location>
        <position position="124"/>
    </location>
    <ligand>
        <name>substrate</name>
    </ligand>
</feature>
<name>A0A8H4RNQ6_9HELO</name>
<dbReference type="GO" id="GO:0050664">
    <property type="term" value="F:oxidoreductase activity, acting on NAD(P)H, oxygen as acceptor"/>
    <property type="evidence" value="ECO:0007669"/>
    <property type="project" value="TreeGrafter"/>
</dbReference>
<comment type="similarity">
    <text evidence="6">Belongs to the MoaE family. MOCS2B subfamily.</text>
</comment>
<dbReference type="AlphaFoldDB" id="A0A8H4RNQ6"/>
<evidence type="ECO:0000256" key="3">
    <source>
        <dbReference type="ARBA" id="ARBA00022679"/>
    </source>
</evidence>
<dbReference type="InterPro" id="IPR003448">
    <property type="entry name" value="Mopterin_biosynth_MoaE"/>
</dbReference>
<keyword evidence="2 6" id="KW-0963">Cytoplasm</keyword>
<evidence type="ECO:0000313" key="7">
    <source>
        <dbReference type="EMBL" id="KAF4632508.1"/>
    </source>
</evidence>
<keyword evidence="5 6" id="KW-0501">Molybdenum cofactor biosynthesis</keyword>
<dbReference type="SUPFAM" id="SSF54690">
    <property type="entry name" value="Molybdopterin synthase subunit MoaE"/>
    <property type="match status" value="1"/>
</dbReference>
<dbReference type="CDD" id="cd00756">
    <property type="entry name" value="MoaE"/>
    <property type="match status" value="1"/>
</dbReference>
<sequence length="469" mass="51715">MAREVTEDSCYVALTHEHLDARSMMDRVRSPKAGAIVLFAGTTRDNFAGKPVKELQYTSYEPRALQTMLTICKSVKEKHSLTAIAMIHRLGVVPIAEESILIAVSSPHRQAAWKAGEEALEECKEKVEVWKKEEFGGEGGVWRANRDGAVGVRVDGDKENEPLSGPHGPYSLPPNFSPIRDTFTMATLAKSMPRLVPVSFISRPILRSQISRSHMTLPSFSLEGKTCVVTGGARGLGKEFLSAFALSGAKGACIDLSLQAGENSIGHIKKHIASQSSVPTSYKPELRAYACDVTSESQVQDTWGLIVKDFRKVDVVVTAAGIVDNFEGENYPFDRWKKMMDINLNGSFLFAREAGNYWIDQKMKGNLILVSSMSSQICVRPQKQAAYNAWGLKGIRVNSLCPGYMKTDLIIDLLEREGKHIEENWVKDIPMGRLGHPSDLQGTIVWMASDASNYLHGSDIVVDGGYCCW</sequence>
<evidence type="ECO:0000256" key="1">
    <source>
        <dbReference type="ARBA" id="ARBA00006484"/>
    </source>
</evidence>
<comment type="caution">
    <text evidence="7">The sequence shown here is derived from an EMBL/GenBank/DDBJ whole genome shotgun (WGS) entry which is preliminary data.</text>
</comment>
<dbReference type="Pfam" id="PF13561">
    <property type="entry name" value="adh_short_C2"/>
    <property type="match status" value="1"/>
</dbReference>
<evidence type="ECO:0000313" key="8">
    <source>
        <dbReference type="Proteomes" id="UP000566819"/>
    </source>
</evidence>
<organism evidence="7 8">
    <name type="scientific">Cudoniella acicularis</name>
    <dbReference type="NCBI Taxonomy" id="354080"/>
    <lineage>
        <taxon>Eukaryota</taxon>
        <taxon>Fungi</taxon>
        <taxon>Dikarya</taxon>
        <taxon>Ascomycota</taxon>
        <taxon>Pezizomycotina</taxon>
        <taxon>Leotiomycetes</taxon>
        <taxon>Helotiales</taxon>
        <taxon>Tricladiaceae</taxon>
        <taxon>Cudoniella</taxon>
    </lineage>
</organism>
<accession>A0A8H4RNQ6</accession>
<dbReference type="GO" id="GO:0006777">
    <property type="term" value="P:Mo-molybdopterin cofactor biosynthetic process"/>
    <property type="evidence" value="ECO:0007669"/>
    <property type="project" value="UniProtKB-UniRule"/>
</dbReference>
<dbReference type="Proteomes" id="UP000566819">
    <property type="component" value="Unassembled WGS sequence"/>
</dbReference>
<evidence type="ECO:0000256" key="4">
    <source>
        <dbReference type="ARBA" id="ARBA00023002"/>
    </source>
</evidence>
<dbReference type="HAMAP" id="MF_03052">
    <property type="entry name" value="MOC2B"/>
    <property type="match status" value="1"/>
</dbReference>
<evidence type="ECO:0000256" key="5">
    <source>
        <dbReference type="ARBA" id="ARBA00023150"/>
    </source>
</evidence>
<dbReference type="InterPro" id="IPR036563">
    <property type="entry name" value="MoaE_sf"/>
</dbReference>